<gene>
    <name evidence="2" type="ORF">FIE12Z_12385</name>
</gene>
<evidence type="ECO:0000313" key="2">
    <source>
        <dbReference type="EMBL" id="RFN43379.1"/>
    </source>
</evidence>
<keyword evidence="1" id="KW-1133">Transmembrane helix</keyword>
<dbReference type="OrthoDB" id="408152at2759"/>
<comment type="caution">
    <text evidence="2">The sequence shown here is derived from an EMBL/GenBank/DDBJ whole genome shotgun (WGS) entry which is preliminary data.</text>
</comment>
<dbReference type="InterPro" id="IPR027417">
    <property type="entry name" value="P-loop_NTPase"/>
</dbReference>
<organism evidence="2 3">
    <name type="scientific">Fusarium flagelliforme</name>
    <dbReference type="NCBI Taxonomy" id="2675880"/>
    <lineage>
        <taxon>Eukaryota</taxon>
        <taxon>Fungi</taxon>
        <taxon>Dikarya</taxon>
        <taxon>Ascomycota</taxon>
        <taxon>Pezizomycotina</taxon>
        <taxon>Sordariomycetes</taxon>
        <taxon>Hypocreomycetidae</taxon>
        <taxon>Hypocreales</taxon>
        <taxon>Nectriaceae</taxon>
        <taxon>Fusarium</taxon>
        <taxon>Fusarium incarnatum-equiseti species complex</taxon>
    </lineage>
</organism>
<proteinExistence type="predicted"/>
<dbReference type="PANTHER" id="PTHR36978">
    <property type="entry name" value="P-LOOP CONTAINING NUCLEOTIDE TRIPHOSPHATE HYDROLASE"/>
    <property type="match status" value="1"/>
</dbReference>
<keyword evidence="1" id="KW-0472">Membrane</keyword>
<dbReference type="EMBL" id="PXXK01000585">
    <property type="protein sequence ID" value="RFN43379.1"/>
    <property type="molecule type" value="Genomic_DNA"/>
</dbReference>
<dbReference type="STRING" id="2594813.A0A395M8J5"/>
<feature type="transmembrane region" description="Helical" evidence="1">
    <location>
        <begin position="262"/>
        <end position="284"/>
    </location>
</feature>
<reference evidence="2 3" key="1">
    <citation type="journal article" date="2018" name="PLoS Pathog.">
        <title>Evolution of structural diversity of trichothecenes, a family of toxins produced by plant pathogenic and entomopathogenic fungi.</title>
        <authorList>
            <person name="Proctor R.H."/>
            <person name="McCormick S.P."/>
            <person name="Kim H.S."/>
            <person name="Cardoza R.E."/>
            <person name="Stanley A.M."/>
            <person name="Lindo L."/>
            <person name="Kelly A."/>
            <person name="Brown D.W."/>
            <person name="Lee T."/>
            <person name="Vaughan M.M."/>
            <person name="Alexander N.J."/>
            <person name="Busman M."/>
            <person name="Gutierrez S."/>
        </authorList>
    </citation>
    <scope>NUCLEOTIDE SEQUENCE [LARGE SCALE GENOMIC DNA]</scope>
    <source>
        <strain evidence="2 3">NRRL 13405</strain>
    </source>
</reference>
<keyword evidence="1" id="KW-0812">Transmembrane</keyword>
<dbReference type="Proteomes" id="UP000265631">
    <property type="component" value="Unassembled WGS sequence"/>
</dbReference>
<dbReference type="SUPFAM" id="SSF52540">
    <property type="entry name" value="P-loop containing nucleoside triphosphate hydrolases"/>
    <property type="match status" value="1"/>
</dbReference>
<evidence type="ECO:0000313" key="3">
    <source>
        <dbReference type="Proteomes" id="UP000265631"/>
    </source>
</evidence>
<dbReference type="PANTHER" id="PTHR36978:SF4">
    <property type="entry name" value="P-LOOP CONTAINING NUCLEOSIDE TRIPHOSPHATE HYDROLASE PROTEIN"/>
    <property type="match status" value="1"/>
</dbReference>
<dbReference type="AlphaFoldDB" id="A0A395M8J5"/>
<dbReference type="InterPro" id="IPR040632">
    <property type="entry name" value="Sulfotransfer_4"/>
</dbReference>
<accession>A0A395M8J5</accession>
<protein>
    <submittedName>
        <fullName evidence="2">Nad dependent epimerase/dehydratase</fullName>
    </submittedName>
</protein>
<keyword evidence="3" id="KW-1185">Reference proteome</keyword>
<dbReference type="Pfam" id="PF17784">
    <property type="entry name" value="Sulfotransfer_4"/>
    <property type="match status" value="1"/>
</dbReference>
<dbReference type="Gene3D" id="3.40.50.300">
    <property type="entry name" value="P-loop containing nucleotide triphosphate hydrolases"/>
    <property type="match status" value="1"/>
</dbReference>
<name>A0A395M8J5_9HYPO</name>
<evidence type="ECO:0000256" key="1">
    <source>
        <dbReference type="SAM" id="Phobius"/>
    </source>
</evidence>
<sequence>MATSNVLGVGPQTVVQPHRTYGERTVPMKVLCLGYGRTGTRSLRDQLLTLGFHHSYHTFDAIYRDFYDCKLWMDLLEAKYDRGEKPSREDFDKLLGHCQAVLDMPAAYFAEELIEYYPDAKVILTIRDPESWATSQRNSIMKADKGILPPILAFTAQLLRMPNRWTEPMFKKLRQILYNSDFDRNGIVAMEQHYAKVRSLVPKERLLEYHVSDGWEPLCEFLDKPVPKEATPHINKSSAFAQKHRSRLLSTIMGQVRRLLDISAYVSLITVVVTVGFSMSPVFWK</sequence>